<reference evidence="1" key="1">
    <citation type="journal article" date="2015" name="Nature">
        <title>Complex archaea that bridge the gap between prokaryotes and eukaryotes.</title>
        <authorList>
            <person name="Spang A."/>
            <person name="Saw J.H."/>
            <person name="Jorgensen S.L."/>
            <person name="Zaremba-Niedzwiedzka K."/>
            <person name="Martijn J."/>
            <person name="Lind A.E."/>
            <person name="van Eijk R."/>
            <person name="Schleper C."/>
            <person name="Guy L."/>
            <person name="Ettema T.J."/>
        </authorList>
    </citation>
    <scope>NUCLEOTIDE SEQUENCE</scope>
</reference>
<evidence type="ECO:0008006" key="2">
    <source>
        <dbReference type="Google" id="ProtNLM"/>
    </source>
</evidence>
<protein>
    <recommendedName>
        <fullName evidence="2">Large polyvalent protein associated domain-containing protein</fullName>
    </recommendedName>
</protein>
<dbReference type="AlphaFoldDB" id="A0A0F9IW09"/>
<accession>A0A0F9IW09</accession>
<feature type="non-terminal residue" evidence="1">
    <location>
        <position position="1108"/>
    </location>
</feature>
<comment type="caution">
    <text evidence="1">The sequence shown here is derived from an EMBL/GenBank/DDBJ whole genome shotgun (WGS) entry which is preliminary data.</text>
</comment>
<proteinExistence type="predicted"/>
<gene>
    <name evidence="1" type="ORF">LCGC14_1607140</name>
</gene>
<feature type="non-terminal residue" evidence="1">
    <location>
        <position position="1"/>
    </location>
</feature>
<organism evidence="1">
    <name type="scientific">marine sediment metagenome</name>
    <dbReference type="NCBI Taxonomy" id="412755"/>
    <lineage>
        <taxon>unclassified sequences</taxon>
        <taxon>metagenomes</taxon>
        <taxon>ecological metagenomes</taxon>
    </lineage>
</organism>
<evidence type="ECO:0000313" key="1">
    <source>
        <dbReference type="EMBL" id="KKM24234.1"/>
    </source>
</evidence>
<sequence length="1108" mass="122709">QVVEATRGLVSDAAVRAEAENLATEIGADVEAVRKRWAAGTAFNAEEIVAIRGVLNQKTQEVLKAQRAARENNSAENLLRLELALKEQAALQEIVHGVTAEAGRALRAFRQSAEEVLKSGDQKAIEAILTRIGGRQKTEQVAQLLSQLDIDDPTAVHKFILAVTKPTLADKVFFVWYNSILSGPRTHLRNAISNISTTILSPAERAAAAAIEVPLSAFQARPRARFFNEVPADVFGAIRGLPEGVRHFAYTVKNGFPPVDINKLEVPAPAFGGPIGRIVGAPSAMLQAADALGFAVNFSAAINVEAHRAASIEGLEGQAFENRVAELLADPPAEMYTEAQQRAKDRLFQRPIGEFGESLLKMRDSVKIGGLPILRFPIPFVRIVINLAKFGLERTPVGFLNPRLISNLAAKDPKAADQLAAIFVGTSIIGGLATYAIAGFITGAPPKERAERDRFYREGKQPFAIRVGDHWFSYQSIEPWNVILGFAAAIGDGVRNDEDGLDEKIVEGALSFGRNFVDQSYMRGLSDILDAIAEPERHAGRWWQRWVTSLMPFSSALRTAAQIADPTIRDPQNLWEAVQANIPGLSRNLQPKLTALGEEIERKGAAWFPVNITPVEETLLSQELERLKFDIGFVGKNISGIELTEAEHREYQQLAGQTTKQDLEQLMVSPEYWQATDVEKDKMLRTVTNAAREWARVQMRQTLWTTGATEERMAVLETALNETDALLGEVVSEAPTFTNREPQIYDVPGELDAAYRSLLRGVPEDALADLTIPASVHSWYEKEGALETSEFIPDVAPFKIKAEDLDNLVNQWEARGKITDERELAEFDKDHPDAKLGDLTRRQIDLLEQFYEAEDPDVFLEENPELEVNKYRDWLNANAEANAQLALWGEAKLATVEAHGIYKGLVRDLDIVDSALPAFQLPPEGSVDTHFAYEELVAAGQHNSWEAQLLFAQDDEYRLWRKEENGGVGFDPVETPIASLELKTGTTYRATHDRLEVLSDPESPHFIAEDATVVVDGETLNAREVERDRLRSTPIGGEEFRDVERRVEALEQGTNEEPTPDDIVAGWAERGREVDEHGGTSQEAKLFWLDNPDVHTWALAHPDMDITT</sequence>
<name>A0A0F9IW09_9ZZZZ</name>
<dbReference type="EMBL" id="LAZR01012966">
    <property type="protein sequence ID" value="KKM24234.1"/>
    <property type="molecule type" value="Genomic_DNA"/>
</dbReference>